<proteinExistence type="predicted"/>
<feature type="region of interest" description="Disordered" evidence="1">
    <location>
        <begin position="1"/>
        <end position="37"/>
    </location>
</feature>
<sequence length="37" mass="4348">MRPPPFMRGSVFSTSPNQQGRRCDPARRYADALRRLR</sequence>
<evidence type="ECO:0000256" key="1">
    <source>
        <dbReference type="SAM" id="MobiDB-lite"/>
    </source>
</evidence>
<dbReference type="EMBL" id="JQ970526">
    <property type="protein sequence ID" value="AFK79201.1"/>
    <property type="molecule type" value="Genomic_DNA"/>
</dbReference>
<reference evidence="2" key="1">
    <citation type="submission" date="2012-04" db="EMBL/GenBank/DDBJ databases">
        <title>Characterization of mineral phosphate solubilization trait from soil metagenome.</title>
        <authorList>
            <person name="Chhabra S."/>
            <person name="Brazil D."/>
            <person name="Morrissey J."/>
            <person name="Burke J."/>
            <person name="O'Gara F."/>
            <person name="Dowling D."/>
        </authorList>
    </citation>
    <scope>NUCLEOTIDE SEQUENCE</scope>
</reference>
<name>I3VIJ5_9BACT</name>
<protein>
    <submittedName>
        <fullName evidence="2">Uncharacterized protein</fullName>
    </submittedName>
</protein>
<feature type="compositionally biased region" description="Polar residues" evidence="1">
    <location>
        <begin position="11"/>
        <end position="20"/>
    </location>
</feature>
<accession>I3VIJ5</accession>
<evidence type="ECO:0000313" key="2">
    <source>
        <dbReference type="EMBL" id="AFK79201.1"/>
    </source>
</evidence>
<dbReference type="AlphaFoldDB" id="I3VIJ5"/>
<feature type="compositionally biased region" description="Basic and acidic residues" evidence="1">
    <location>
        <begin position="21"/>
        <end position="37"/>
    </location>
</feature>
<organism evidence="2">
    <name type="scientific">uncultured bacterium F42-01</name>
    <dbReference type="NCBI Taxonomy" id="1191438"/>
    <lineage>
        <taxon>Bacteria</taxon>
        <taxon>environmental samples</taxon>
    </lineage>
</organism>